<dbReference type="InterPro" id="IPR007420">
    <property type="entry name" value="DUF465"/>
</dbReference>
<keyword evidence="2" id="KW-1185">Reference proteome</keyword>
<proteinExistence type="predicted"/>
<dbReference type="RefSeq" id="WP_284244216.1">
    <property type="nucleotide sequence ID" value="NZ_BSST01000001.1"/>
</dbReference>
<reference evidence="1 2" key="1">
    <citation type="submission" date="2023-03" db="EMBL/GenBank/DDBJ databases">
        <title>Draft genome sequence of Thalassotalea insulae KCTC 62186T.</title>
        <authorList>
            <person name="Sawabe T."/>
        </authorList>
    </citation>
    <scope>NUCLEOTIDE SEQUENCE [LARGE SCALE GENOMIC DNA]</scope>
    <source>
        <strain evidence="1 2">KCTC 62186</strain>
    </source>
</reference>
<gene>
    <name evidence="1" type="ORF">tinsulaeT_16690</name>
</gene>
<dbReference type="Gene3D" id="6.10.280.50">
    <property type="match status" value="1"/>
</dbReference>
<protein>
    <recommendedName>
        <fullName evidence="3">DUF465 domain-containing protein</fullName>
    </recommendedName>
</protein>
<evidence type="ECO:0000313" key="2">
    <source>
        <dbReference type="Proteomes" id="UP001157186"/>
    </source>
</evidence>
<dbReference type="Proteomes" id="UP001157186">
    <property type="component" value="Unassembled WGS sequence"/>
</dbReference>
<sequence>MTIEKHDLHREFPEFETEIHQLKMKDAHFARLFKEYHQCDHEVRRIEQGAENTSDEYLEQQKKQRLLLKDQLFSLLKQAQAVV</sequence>
<evidence type="ECO:0000313" key="1">
    <source>
        <dbReference type="EMBL" id="GLX78329.1"/>
    </source>
</evidence>
<name>A0ABQ6GRT1_9GAMM</name>
<dbReference type="EMBL" id="BSST01000001">
    <property type="protein sequence ID" value="GLX78329.1"/>
    <property type="molecule type" value="Genomic_DNA"/>
</dbReference>
<dbReference type="InterPro" id="IPR038444">
    <property type="entry name" value="DUF465_sf"/>
</dbReference>
<evidence type="ECO:0008006" key="3">
    <source>
        <dbReference type="Google" id="ProtNLM"/>
    </source>
</evidence>
<comment type="caution">
    <text evidence="1">The sequence shown here is derived from an EMBL/GenBank/DDBJ whole genome shotgun (WGS) entry which is preliminary data.</text>
</comment>
<dbReference type="Pfam" id="PF04325">
    <property type="entry name" value="DUF465"/>
    <property type="match status" value="1"/>
</dbReference>
<organism evidence="1 2">
    <name type="scientific">Thalassotalea insulae</name>
    <dbReference type="NCBI Taxonomy" id="2056778"/>
    <lineage>
        <taxon>Bacteria</taxon>
        <taxon>Pseudomonadati</taxon>
        <taxon>Pseudomonadota</taxon>
        <taxon>Gammaproteobacteria</taxon>
        <taxon>Alteromonadales</taxon>
        <taxon>Colwelliaceae</taxon>
        <taxon>Thalassotalea</taxon>
    </lineage>
</organism>
<accession>A0ABQ6GRT1</accession>